<keyword evidence="8" id="KW-1185">Reference proteome</keyword>
<dbReference type="GO" id="GO:0016811">
    <property type="term" value="F:hydrolase activity, acting on carbon-nitrogen (but not peptide) bonds, in linear amides"/>
    <property type="evidence" value="ECO:0007669"/>
    <property type="project" value="InterPro"/>
</dbReference>
<gene>
    <name evidence="7" type="ORF">CBW24_04980</name>
</gene>
<evidence type="ECO:0000256" key="3">
    <source>
        <dbReference type="ARBA" id="ARBA00022801"/>
    </source>
</evidence>
<protein>
    <recommendedName>
        <fullName evidence="9">Ceramidase</fullName>
    </recommendedName>
</protein>
<dbReference type="InterPro" id="IPR008901">
    <property type="entry name" value="ACER"/>
</dbReference>
<reference evidence="7 8" key="1">
    <citation type="submission" date="2017-05" db="EMBL/GenBank/DDBJ databases">
        <title>Comparative genomic and metabolic analysis of manganese-oxidizing mechanisms in Celeribater manganoxidans DY25T: its adaption to the environment of polymetallic nodule.</title>
        <authorList>
            <person name="Wang X."/>
        </authorList>
    </citation>
    <scope>NUCLEOTIDE SEQUENCE [LARGE SCALE GENOMIC DNA]</scope>
    <source>
        <strain evidence="7 8">DY25</strain>
    </source>
</reference>
<proteinExistence type="predicted"/>
<feature type="transmembrane region" description="Helical" evidence="6">
    <location>
        <begin position="154"/>
        <end position="174"/>
    </location>
</feature>
<evidence type="ECO:0000256" key="4">
    <source>
        <dbReference type="ARBA" id="ARBA00022989"/>
    </source>
</evidence>
<dbReference type="EMBL" id="CP021404">
    <property type="protein sequence ID" value="ATI41416.1"/>
    <property type="molecule type" value="Genomic_DNA"/>
</dbReference>
<name>A0A291LXF1_9RHOB</name>
<feature type="transmembrane region" description="Helical" evidence="6">
    <location>
        <begin position="102"/>
        <end position="121"/>
    </location>
</feature>
<dbReference type="RefSeq" id="WP_097372864.1">
    <property type="nucleotide sequence ID" value="NZ_CP021404.1"/>
</dbReference>
<evidence type="ECO:0008006" key="9">
    <source>
        <dbReference type="Google" id="ProtNLM"/>
    </source>
</evidence>
<feature type="transmembrane region" description="Helical" evidence="6">
    <location>
        <begin position="127"/>
        <end position="147"/>
    </location>
</feature>
<dbReference type="GO" id="GO:0016020">
    <property type="term" value="C:membrane"/>
    <property type="evidence" value="ECO:0007669"/>
    <property type="project" value="UniProtKB-SubCell"/>
</dbReference>
<keyword evidence="4 6" id="KW-1133">Transmembrane helix</keyword>
<dbReference type="Proteomes" id="UP000219050">
    <property type="component" value="Chromosome"/>
</dbReference>
<evidence type="ECO:0000256" key="1">
    <source>
        <dbReference type="ARBA" id="ARBA00004141"/>
    </source>
</evidence>
<accession>A0A291LXF1</accession>
<organism evidence="7 8">
    <name type="scientific">Pacificitalea manganoxidans</name>
    <dbReference type="NCBI Taxonomy" id="1411902"/>
    <lineage>
        <taxon>Bacteria</taxon>
        <taxon>Pseudomonadati</taxon>
        <taxon>Pseudomonadota</taxon>
        <taxon>Alphaproteobacteria</taxon>
        <taxon>Rhodobacterales</taxon>
        <taxon>Paracoccaceae</taxon>
        <taxon>Pacificitalea</taxon>
    </lineage>
</organism>
<dbReference type="AlphaFoldDB" id="A0A291LXF1"/>
<evidence type="ECO:0000313" key="8">
    <source>
        <dbReference type="Proteomes" id="UP000219050"/>
    </source>
</evidence>
<evidence type="ECO:0000256" key="6">
    <source>
        <dbReference type="SAM" id="Phobius"/>
    </source>
</evidence>
<dbReference type="Pfam" id="PF05875">
    <property type="entry name" value="Ceramidase"/>
    <property type="match status" value="1"/>
</dbReference>
<evidence type="ECO:0000256" key="5">
    <source>
        <dbReference type="ARBA" id="ARBA00023136"/>
    </source>
</evidence>
<keyword evidence="5 6" id="KW-0472">Membrane</keyword>
<feature type="transmembrane region" description="Helical" evidence="6">
    <location>
        <begin position="180"/>
        <end position="202"/>
    </location>
</feature>
<feature type="transmembrane region" description="Helical" evidence="6">
    <location>
        <begin position="47"/>
        <end position="64"/>
    </location>
</feature>
<evidence type="ECO:0000313" key="7">
    <source>
        <dbReference type="EMBL" id="ATI41416.1"/>
    </source>
</evidence>
<evidence type="ECO:0000256" key="2">
    <source>
        <dbReference type="ARBA" id="ARBA00022692"/>
    </source>
</evidence>
<dbReference type="KEGG" id="cmag:CBW24_04980"/>
<comment type="subcellular location">
    <subcellularLocation>
        <location evidence="1">Membrane</location>
        <topology evidence="1">Multi-pass membrane protein</topology>
    </subcellularLocation>
</comment>
<keyword evidence="3" id="KW-0378">Hydrolase</keyword>
<keyword evidence="2 6" id="KW-0812">Transmembrane</keyword>
<sequence length="216" mass="23081">MDWTAQLDGYCERIDPSFWAEPLNAVTNAAFVLVAMLMWGRARSGGGRMLCAVLAVIGVGSFLFHTLATVWASLADTGPIAVFVLSYLYLANRDFLGWSRVGAVLGLVAAIPAIALATPLLARVPFIGISAMYWPVVLLIAGYGVALARRAPELAGGLWLGAGILTLSLVSRSIDGLLCPVWPVGTHMLWHVLNAAMLGWMIELHARVRDGRTPAA</sequence>
<dbReference type="OrthoDB" id="277121at2"/>
<feature type="transmembrane region" description="Helical" evidence="6">
    <location>
        <begin position="23"/>
        <end position="40"/>
    </location>
</feature>
<feature type="transmembrane region" description="Helical" evidence="6">
    <location>
        <begin position="70"/>
        <end position="90"/>
    </location>
</feature>
<dbReference type="GO" id="GO:0006672">
    <property type="term" value="P:ceramide metabolic process"/>
    <property type="evidence" value="ECO:0007669"/>
    <property type="project" value="InterPro"/>
</dbReference>